<sequence length="1368" mass="149870">MSNVHTNKPGYYGSGSVEVAPPTKPGEGPTRRCMLAEEELVSRPLDGISTVYDVITYASEKHGNRKALGWRDVVRIVEEEKVVKKIGKEVSQKKIWKYFELTDYKFISFVELEEAVSEVARALLYLGITGGDVFNVYAQTSPNWQIMAHAIVAISVVMATSYDTLGEDGLTHSLNEPECVALFTNAELLPTLHRVLAKTPTIKYIVFDGEPSQAVVDDLHSIRDTLKIFSLDKLREMGRAQSTDGLRERRPKAQDLALIMYTSGSTGPPKGVCVTHANLIASVGAVYVLIGHHLTYDDSYLAYLPLAHVMEYIVEMTMLFVGMPSGYGRVKTLTDASVRNCKGDICTFRPSIMVGVPDVWETIRKGIQNKVNTSGFFKKGIFDSAMAAKKYNVPLFAQLADSIVLGGVRAATGGRLRIAMSGGAAISQETQEFLSTALVTIIQGYGMTESCGMCAILPPELMRYCSVGLPVPSVDIKLRDVPDAGYFSSNEIQQGEICIRGPSVVNGYYKRPDLNSDETIFTKDGWLRTGDVGQWNADGTLSVIDRVKNLIKLATGEYIALERLESIYRACNLVANICVLALPDARQPVAVIIPHEANIRIVLKAHEIDATAEFSSEPIVHEIIKTECNNVGKRNGFKPMELLQAVILTTEEWTPENGFVTAARKIQRSKISNTFKAQIALHTSKSGYYGTGSVEVAPPARPGEGPIRRCYLSKDGLVTQPFEGIDTVYDVVEYAARTHGNRNSLGWRDVVNVIEEEKEVKKVVDGNEVKEKKKWKFFELSDYKYITFIELKEAVSEVARALIHLGVTKDDVFNVYAQTSPNWQLMAHACASISIPIATAYDTLGEEGLAHSLNEPDCVGLFTNAELLPTLHRVLAKTPTVKYVVFDGEPTQAIVDNLHSVRESIQVFSLNKLRELGKSQPVDALASRRPKAEDIALIMYTSGSTGAPKGVTITHSNLIASVGSVKVLLGHHLTYEDTYLAYLPLAHVLEYIVEMIMIFVGMPIGYGRVKTLTDASVRNCKGDIGAFRPSVMVGVPAVWETIRKGILNNVHSAGTIKKTLFNGAMAAKKRNLPILAKLADTVVLAGVRAATGGRLRIALSGGAAISRETQEFLTTALVLVLQGYGMTESCGMCAILPPELMRYGSVGVPVPSIEVKLLDVPDAGYLSTNVPQQGEVCIRGPSVVKGYYKRPDLNEDENIFTKDGWLRTGDVGQWNSDGTLSLIDRLKNLIKLASGEYIALERLEAIYKACNLVGNICVHATQDAKQPMAIIIPHEAHLRNALQGKDLDATRELSVLCKDPVVQDLVLKGCNAIGKKNGFKPMEILQAVVLTPDEWTPESGLVTAAQKIQRAKIAKTFKPQIDEVYKHS</sequence>
<dbReference type="OrthoDB" id="1700726at2759"/>
<dbReference type="GO" id="GO:0005524">
    <property type="term" value="F:ATP binding"/>
    <property type="evidence" value="ECO:0007669"/>
    <property type="project" value="UniProtKB-KW"/>
</dbReference>
<dbReference type="EMBL" id="NHYD01003957">
    <property type="protein sequence ID" value="PPQ68435.1"/>
    <property type="molecule type" value="Genomic_DNA"/>
</dbReference>
<dbReference type="PANTHER" id="PTHR43272">
    <property type="entry name" value="LONG-CHAIN-FATTY-ACID--COA LIGASE"/>
    <property type="match status" value="1"/>
</dbReference>
<proteinExistence type="inferred from homology"/>
<dbReference type="Gene3D" id="3.40.50.12780">
    <property type="entry name" value="N-terminal domain of ligase-like"/>
    <property type="match status" value="2"/>
</dbReference>
<dbReference type="SUPFAM" id="SSF56801">
    <property type="entry name" value="Acetyl-CoA synthetase-like"/>
    <property type="match status" value="2"/>
</dbReference>
<feature type="domain" description="AMP-dependent synthetase/ligase" evidence="7">
    <location>
        <begin position="779"/>
        <end position="1188"/>
    </location>
</feature>
<evidence type="ECO:0000256" key="4">
    <source>
        <dbReference type="ARBA" id="ARBA00022840"/>
    </source>
</evidence>
<dbReference type="STRING" id="93625.A0A409VQ78"/>
<comment type="catalytic activity">
    <reaction evidence="5">
        <text>a long-chain fatty acid + ATP + CoA = a long-chain fatty acyl-CoA + AMP + diphosphate</text>
        <dbReference type="Rhea" id="RHEA:15421"/>
        <dbReference type="ChEBI" id="CHEBI:30616"/>
        <dbReference type="ChEBI" id="CHEBI:33019"/>
        <dbReference type="ChEBI" id="CHEBI:57287"/>
        <dbReference type="ChEBI" id="CHEBI:57560"/>
        <dbReference type="ChEBI" id="CHEBI:83139"/>
        <dbReference type="ChEBI" id="CHEBI:456215"/>
        <dbReference type="EC" id="6.2.1.3"/>
    </reaction>
</comment>
<dbReference type="GO" id="GO:0004467">
    <property type="term" value="F:long-chain fatty acid-CoA ligase activity"/>
    <property type="evidence" value="ECO:0007669"/>
    <property type="project" value="UniProtKB-EC"/>
</dbReference>
<evidence type="ECO:0000256" key="1">
    <source>
        <dbReference type="ARBA" id="ARBA00006432"/>
    </source>
</evidence>
<dbReference type="GO" id="GO:0035336">
    <property type="term" value="P:long-chain fatty-acyl-CoA metabolic process"/>
    <property type="evidence" value="ECO:0007669"/>
    <property type="project" value="TreeGrafter"/>
</dbReference>
<dbReference type="PROSITE" id="PS00455">
    <property type="entry name" value="AMP_BINDING"/>
    <property type="match status" value="2"/>
</dbReference>
<evidence type="ECO:0000256" key="2">
    <source>
        <dbReference type="ARBA" id="ARBA00022598"/>
    </source>
</evidence>
<evidence type="ECO:0000256" key="3">
    <source>
        <dbReference type="ARBA" id="ARBA00022741"/>
    </source>
</evidence>
<keyword evidence="4" id="KW-0067">ATP-binding</keyword>
<comment type="caution">
    <text evidence="8">The sequence shown here is derived from an EMBL/GenBank/DDBJ whole genome shotgun (WGS) entry which is preliminary data.</text>
</comment>
<dbReference type="FunCoup" id="A0A409VQ78">
    <property type="interactions" value="198"/>
</dbReference>
<name>A0A409VQ78_PSICY</name>
<dbReference type="GO" id="GO:0005783">
    <property type="term" value="C:endoplasmic reticulum"/>
    <property type="evidence" value="ECO:0007669"/>
    <property type="project" value="TreeGrafter"/>
</dbReference>
<dbReference type="InterPro" id="IPR020845">
    <property type="entry name" value="AMP-binding_CS"/>
</dbReference>
<keyword evidence="2" id="KW-0436">Ligase</keyword>
<evidence type="ECO:0000313" key="8">
    <source>
        <dbReference type="EMBL" id="PPQ68435.1"/>
    </source>
</evidence>
<dbReference type="InterPro" id="IPR042099">
    <property type="entry name" value="ANL_N_sf"/>
</dbReference>
<dbReference type="PANTHER" id="PTHR43272:SF83">
    <property type="entry name" value="ACYL-COA SYNTHETASE LONG-CHAIN, ISOFORM J"/>
    <property type="match status" value="1"/>
</dbReference>
<dbReference type="InParanoid" id="A0A409VQ78"/>
<organism evidence="8 9">
    <name type="scientific">Psilocybe cyanescens</name>
    <dbReference type="NCBI Taxonomy" id="93625"/>
    <lineage>
        <taxon>Eukaryota</taxon>
        <taxon>Fungi</taxon>
        <taxon>Dikarya</taxon>
        <taxon>Basidiomycota</taxon>
        <taxon>Agaricomycotina</taxon>
        <taxon>Agaricomycetes</taxon>
        <taxon>Agaricomycetidae</taxon>
        <taxon>Agaricales</taxon>
        <taxon>Agaricineae</taxon>
        <taxon>Strophariaceae</taxon>
        <taxon>Psilocybe</taxon>
    </lineage>
</organism>
<dbReference type="Pfam" id="PF00501">
    <property type="entry name" value="AMP-binding"/>
    <property type="match status" value="2"/>
</dbReference>
<comment type="similarity">
    <text evidence="1">Belongs to the ATP-dependent AMP-binding enzyme family.</text>
</comment>
<feature type="domain" description="AMP-dependent synthetase/ligase" evidence="7">
    <location>
        <begin position="102"/>
        <end position="509"/>
    </location>
</feature>
<gene>
    <name evidence="8" type="ORF">CVT25_007828</name>
</gene>
<dbReference type="Proteomes" id="UP000283269">
    <property type="component" value="Unassembled WGS sequence"/>
</dbReference>
<dbReference type="GO" id="GO:0005886">
    <property type="term" value="C:plasma membrane"/>
    <property type="evidence" value="ECO:0007669"/>
    <property type="project" value="TreeGrafter"/>
</dbReference>
<feature type="region of interest" description="Disordered" evidence="6">
    <location>
        <begin position="1"/>
        <end position="30"/>
    </location>
</feature>
<dbReference type="InterPro" id="IPR000873">
    <property type="entry name" value="AMP-dep_synth/lig_dom"/>
</dbReference>
<evidence type="ECO:0000313" key="9">
    <source>
        <dbReference type="Proteomes" id="UP000283269"/>
    </source>
</evidence>
<protein>
    <recommendedName>
        <fullName evidence="7">AMP-dependent synthetase/ligase domain-containing protein</fullName>
    </recommendedName>
</protein>
<evidence type="ECO:0000256" key="5">
    <source>
        <dbReference type="ARBA" id="ARBA00036813"/>
    </source>
</evidence>
<dbReference type="GO" id="GO:0005811">
    <property type="term" value="C:lipid droplet"/>
    <property type="evidence" value="ECO:0007669"/>
    <property type="project" value="TreeGrafter"/>
</dbReference>
<evidence type="ECO:0000256" key="6">
    <source>
        <dbReference type="SAM" id="MobiDB-lite"/>
    </source>
</evidence>
<reference evidence="8 9" key="1">
    <citation type="journal article" date="2018" name="Evol. Lett.">
        <title>Horizontal gene cluster transfer increased hallucinogenic mushroom diversity.</title>
        <authorList>
            <person name="Reynolds H.T."/>
            <person name="Vijayakumar V."/>
            <person name="Gluck-Thaler E."/>
            <person name="Korotkin H.B."/>
            <person name="Matheny P.B."/>
            <person name="Slot J.C."/>
        </authorList>
    </citation>
    <scope>NUCLEOTIDE SEQUENCE [LARGE SCALE GENOMIC DNA]</scope>
    <source>
        <strain evidence="8 9">2631</strain>
    </source>
</reference>
<accession>A0A409VQ78</accession>
<evidence type="ECO:0000259" key="7">
    <source>
        <dbReference type="Pfam" id="PF00501"/>
    </source>
</evidence>
<keyword evidence="9" id="KW-1185">Reference proteome</keyword>
<keyword evidence="3" id="KW-0547">Nucleotide-binding</keyword>